<evidence type="ECO:0000313" key="3">
    <source>
        <dbReference type="Proteomes" id="UP001501570"/>
    </source>
</evidence>
<comment type="caution">
    <text evidence="2">The sequence shown here is derived from an EMBL/GenBank/DDBJ whole genome shotgun (WGS) entry which is preliminary data.</text>
</comment>
<dbReference type="Proteomes" id="UP001501570">
    <property type="component" value="Unassembled WGS sequence"/>
</dbReference>
<dbReference type="RefSeq" id="WP_345628113.1">
    <property type="nucleotide sequence ID" value="NZ_BAABJQ010000004.1"/>
</dbReference>
<feature type="transmembrane region" description="Helical" evidence="1">
    <location>
        <begin position="189"/>
        <end position="211"/>
    </location>
</feature>
<name>A0ABP9RNK9_9ACTN</name>
<accession>A0ABP9RNK9</accession>
<keyword evidence="1" id="KW-0472">Membrane</keyword>
<keyword evidence="3" id="KW-1185">Reference proteome</keyword>
<dbReference type="NCBIfam" id="NF041646">
    <property type="entry name" value="VC0807_fam"/>
    <property type="match status" value="1"/>
</dbReference>
<reference evidence="3" key="1">
    <citation type="journal article" date="2019" name="Int. J. Syst. Evol. Microbiol.">
        <title>The Global Catalogue of Microorganisms (GCM) 10K type strain sequencing project: providing services to taxonomists for standard genome sequencing and annotation.</title>
        <authorList>
            <consortium name="The Broad Institute Genomics Platform"/>
            <consortium name="The Broad Institute Genome Sequencing Center for Infectious Disease"/>
            <person name="Wu L."/>
            <person name="Ma J."/>
        </authorList>
    </citation>
    <scope>NUCLEOTIDE SEQUENCE [LARGE SCALE GENOMIC DNA]</scope>
    <source>
        <strain evidence="3">JCM 18304</strain>
    </source>
</reference>
<sequence length="219" mass="22927">MTENDVVSTPAPSGLGGALKSVGPVLIRDVILPYAVYYVVHHQGVSNVSALAAGGAVNAVFVIAGLIRRRRVETLGLVVLITFVLGIAASYLTGNARFALAKDSVITGGVGIAFLASLLAARPVMYLMIRQMLSGGDPAKAAAMDARWDDSAKFRSRQRLMTAVWGAGLLGEAIVRLVVISIVPVSTGAAASTVILIATFALLIGWTRLYLPRRAAREG</sequence>
<evidence type="ECO:0008006" key="4">
    <source>
        <dbReference type="Google" id="ProtNLM"/>
    </source>
</evidence>
<dbReference type="EMBL" id="BAABJQ010000004">
    <property type="protein sequence ID" value="GAA5182505.1"/>
    <property type="molecule type" value="Genomic_DNA"/>
</dbReference>
<gene>
    <name evidence="2" type="ORF">GCM10023322_19650</name>
</gene>
<feature type="transmembrane region" description="Helical" evidence="1">
    <location>
        <begin position="105"/>
        <end position="125"/>
    </location>
</feature>
<proteinExistence type="predicted"/>
<feature type="transmembrane region" description="Helical" evidence="1">
    <location>
        <begin position="74"/>
        <end position="93"/>
    </location>
</feature>
<feature type="transmembrane region" description="Helical" evidence="1">
    <location>
        <begin position="163"/>
        <end position="183"/>
    </location>
</feature>
<protein>
    <recommendedName>
        <fullName evidence="4">Intracellular septation protein A</fullName>
    </recommendedName>
</protein>
<evidence type="ECO:0000313" key="2">
    <source>
        <dbReference type="EMBL" id="GAA5182505.1"/>
    </source>
</evidence>
<organism evidence="2 3">
    <name type="scientific">Rugosimonospora acidiphila</name>
    <dbReference type="NCBI Taxonomy" id="556531"/>
    <lineage>
        <taxon>Bacteria</taxon>
        <taxon>Bacillati</taxon>
        <taxon>Actinomycetota</taxon>
        <taxon>Actinomycetes</taxon>
        <taxon>Micromonosporales</taxon>
        <taxon>Micromonosporaceae</taxon>
        <taxon>Rugosimonospora</taxon>
    </lineage>
</organism>
<keyword evidence="1" id="KW-0812">Transmembrane</keyword>
<evidence type="ECO:0000256" key="1">
    <source>
        <dbReference type="SAM" id="Phobius"/>
    </source>
</evidence>
<keyword evidence="1" id="KW-1133">Transmembrane helix</keyword>
<feature type="transmembrane region" description="Helical" evidence="1">
    <location>
        <begin position="48"/>
        <end position="67"/>
    </location>
</feature>